<protein>
    <submittedName>
        <fullName evidence="2">DUF2213 domain-containing protein</fullName>
    </submittedName>
</protein>
<keyword evidence="3" id="KW-1185">Reference proteome</keyword>
<accession>A0A939HQ16</accession>
<sequence length="410" mass="44155">MTEKLGYDRVGSVRVTDEDGRLFVASTPISKATVNPYYGREIPNAGALGLEPDRLYQLLRDPQELAAAAPTFNAIPVLMDHVHVTADEPRKDIVAGATGTDAVFDDPYLRNSLTVWDADAIARINSGEQRELSCAYRYVPVMEPGTYQGQRYDGRMTQIRGNHVALVPTGRAGPDVLVADSKPNGVKKMRTAGQMLARLSAAIASGKLAMDASEEDVKKCMDEDSSGVPESATQADDEDDEKDKPKAKDKGAKDKGARDESEEERERDEAAGGRKANEEEEGERKEKKKLEAEDEDDEKDDKDRKANDAAIQSAVSAAIQAERKRNADANEARSLVRPLVGDVIGMDSAPDILRYALKERGVDATGVNLPGLKALVQAQIGSLHHTPAIAVDAAPGKDSVVAGVAAPRKL</sequence>
<feature type="compositionally biased region" description="Basic and acidic residues" evidence="1">
    <location>
        <begin position="242"/>
        <end position="259"/>
    </location>
</feature>
<dbReference type="Proteomes" id="UP000664073">
    <property type="component" value="Unassembled WGS sequence"/>
</dbReference>
<reference evidence="2" key="1">
    <citation type="submission" date="2021-03" db="EMBL/GenBank/DDBJ databases">
        <title>The complete genome sequence of Acetobacter sp. TBRC 12339.</title>
        <authorList>
            <person name="Charoenyingcharoen P."/>
            <person name="Yukphan P."/>
        </authorList>
    </citation>
    <scope>NUCLEOTIDE SEQUENCE</scope>
    <source>
        <strain evidence="2">TBRC 12339</strain>
    </source>
</reference>
<dbReference type="Pfam" id="PF09979">
    <property type="entry name" value="DUF2213"/>
    <property type="match status" value="1"/>
</dbReference>
<gene>
    <name evidence="2" type="ORF">J2D77_09360</name>
</gene>
<dbReference type="EMBL" id="JAFVMH010000004">
    <property type="protein sequence ID" value="MBO1325354.1"/>
    <property type="molecule type" value="Genomic_DNA"/>
</dbReference>
<dbReference type="AlphaFoldDB" id="A0A939HQ16"/>
<dbReference type="InterPro" id="IPR016913">
    <property type="entry name" value="UCP029215"/>
</dbReference>
<name>A0A939HQ16_9PROT</name>
<feature type="region of interest" description="Disordered" evidence="1">
    <location>
        <begin position="214"/>
        <end position="313"/>
    </location>
</feature>
<evidence type="ECO:0000256" key="1">
    <source>
        <dbReference type="SAM" id="MobiDB-lite"/>
    </source>
</evidence>
<organism evidence="2 3">
    <name type="scientific">Acetobacter garciniae</name>
    <dbReference type="NCBI Taxonomy" id="2817435"/>
    <lineage>
        <taxon>Bacteria</taxon>
        <taxon>Pseudomonadati</taxon>
        <taxon>Pseudomonadota</taxon>
        <taxon>Alphaproteobacteria</taxon>
        <taxon>Acetobacterales</taxon>
        <taxon>Acetobacteraceae</taxon>
        <taxon>Acetobacter</taxon>
    </lineage>
</organism>
<proteinExistence type="predicted"/>
<comment type="caution">
    <text evidence="2">The sequence shown here is derived from an EMBL/GenBank/DDBJ whole genome shotgun (WGS) entry which is preliminary data.</text>
</comment>
<evidence type="ECO:0000313" key="2">
    <source>
        <dbReference type="EMBL" id="MBO1325354.1"/>
    </source>
</evidence>
<dbReference type="RefSeq" id="WP_207846028.1">
    <property type="nucleotide sequence ID" value="NZ_JAFVMH010000004.1"/>
</dbReference>
<evidence type="ECO:0000313" key="3">
    <source>
        <dbReference type="Proteomes" id="UP000664073"/>
    </source>
</evidence>
<feature type="compositionally biased region" description="Basic and acidic residues" evidence="1">
    <location>
        <begin position="267"/>
        <end position="291"/>
    </location>
</feature>